<dbReference type="Gene3D" id="3.60.15.10">
    <property type="entry name" value="Ribonuclease Z/Hydroxyacylglutathione hydrolase-like"/>
    <property type="match status" value="1"/>
</dbReference>
<keyword evidence="3" id="KW-1185">Reference proteome</keyword>
<dbReference type="EMBL" id="BMKX01000009">
    <property type="protein sequence ID" value="GGJ70003.1"/>
    <property type="molecule type" value="Genomic_DNA"/>
</dbReference>
<dbReference type="GeneID" id="303305438"/>
<organism evidence="2 3">
    <name type="scientific">Glutamicibacter ardleyensis</name>
    <dbReference type="NCBI Taxonomy" id="225894"/>
    <lineage>
        <taxon>Bacteria</taxon>
        <taxon>Bacillati</taxon>
        <taxon>Actinomycetota</taxon>
        <taxon>Actinomycetes</taxon>
        <taxon>Micrococcales</taxon>
        <taxon>Micrococcaceae</taxon>
        <taxon>Glutamicibacter</taxon>
    </lineage>
</organism>
<dbReference type="InterPro" id="IPR050855">
    <property type="entry name" value="NDM-1-like"/>
</dbReference>
<gene>
    <name evidence="2" type="ORF">GCM10007173_31030</name>
</gene>
<dbReference type="PANTHER" id="PTHR42951">
    <property type="entry name" value="METALLO-BETA-LACTAMASE DOMAIN-CONTAINING"/>
    <property type="match status" value="1"/>
</dbReference>
<dbReference type="Pfam" id="PF00753">
    <property type="entry name" value="Lactamase_B"/>
    <property type="match status" value="1"/>
</dbReference>
<evidence type="ECO:0000259" key="1">
    <source>
        <dbReference type="SMART" id="SM00849"/>
    </source>
</evidence>
<dbReference type="SMART" id="SM00849">
    <property type="entry name" value="Lactamase_B"/>
    <property type="match status" value="1"/>
</dbReference>
<dbReference type="InterPro" id="IPR001279">
    <property type="entry name" value="Metallo-B-lactamas"/>
</dbReference>
<dbReference type="SUPFAM" id="SSF56281">
    <property type="entry name" value="Metallo-hydrolase/oxidoreductase"/>
    <property type="match status" value="1"/>
</dbReference>
<feature type="domain" description="Metallo-beta-lactamase" evidence="1">
    <location>
        <begin position="22"/>
        <end position="213"/>
    </location>
</feature>
<sequence length="281" mass="30760">MTDRTWTQVGDGVYQRRYDPLDVSVGLVIGPCGATVIDTRNNPAEAQEIMNDVAQQFAVPIVAVINTHAHYDHSFGNQLFAHAGIPIYGHHLIAQHFENFERPRLLRLQLDPESEPDKSWAEVVLTPPSVPIAKPATVDLGGRELKLIPLDPGHTQSDLAIFIPDAGIWFLGDIIEESGPPMFGSGSFPLGWPKVLRSLLKLIDPQHVLIPGHGQAVDRAFVSGQLARFEELAQTLRTAHAASVAVDKIQYSAQLLALWPVEFLREAAVDGYAQLPEHGAS</sequence>
<comment type="caution">
    <text evidence="2">The sequence shown here is derived from an EMBL/GenBank/DDBJ whole genome shotgun (WGS) entry which is preliminary data.</text>
</comment>
<protein>
    <submittedName>
        <fullName evidence="2">MBL fold metallo-hydrolase</fullName>
    </submittedName>
</protein>
<reference evidence="3" key="1">
    <citation type="journal article" date="2019" name="Int. J. Syst. Evol. Microbiol.">
        <title>The Global Catalogue of Microorganisms (GCM) 10K type strain sequencing project: providing services to taxonomists for standard genome sequencing and annotation.</title>
        <authorList>
            <consortium name="The Broad Institute Genomics Platform"/>
            <consortium name="The Broad Institute Genome Sequencing Center for Infectious Disease"/>
            <person name="Wu L."/>
            <person name="Ma J."/>
        </authorList>
    </citation>
    <scope>NUCLEOTIDE SEQUENCE [LARGE SCALE GENOMIC DNA]</scope>
    <source>
        <strain evidence="3">CGMCC 1.3685</strain>
    </source>
</reference>
<dbReference type="RefSeq" id="WP_188686924.1">
    <property type="nucleotide sequence ID" value="NZ_BMKX01000009.1"/>
</dbReference>
<evidence type="ECO:0000313" key="3">
    <source>
        <dbReference type="Proteomes" id="UP000606115"/>
    </source>
</evidence>
<dbReference type="PANTHER" id="PTHR42951:SF4">
    <property type="entry name" value="ACYL-COENZYME A THIOESTERASE MBLAC2"/>
    <property type="match status" value="1"/>
</dbReference>
<dbReference type="InterPro" id="IPR036866">
    <property type="entry name" value="RibonucZ/Hydroxyglut_hydro"/>
</dbReference>
<dbReference type="CDD" id="cd16282">
    <property type="entry name" value="metallo-hydrolase-like_MBL-fold"/>
    <property type="match status" value="1"/>
</dbReference>
<evidence type="ECO:0000313" key="2">
    <source>
        <dbReference type="EMBL" id="GGJ70003.1"/>
    </source>
</evidence>
<dbReference type="Proteomes" id="UP000606115">
    <property type="component" value="Unassembled WGS sequence"/>
</dbReference>
<name>A0ABQ2DRD2_9MICC</name>
<accession>A0ABQ2DRD2</accession>
<proteinExistence type="predicted"/>